<dbReference type="Proteomes" id="UP000009138">
    <property type="component" value="Unassembled WGS sequence"/>
</dbReference>
<evidence type="ECO:0008006" key="3">
    <source>
        <dbReference type="Google" id="ProtNLM"/>
    </source>
</evidence>
<protein>
    <recommendedName>
        <fullName evidence="3">Reverse transcriptase zinc-binding domain-containing protein</fullName>
    </recommendedName>
</protein>
<evidence type="ECO:0000313" key="2">
    <source>
        <dbReference type="Proteomes" id="UP000009138"/>
    </source>
</evidence>
<dbReference type="InParanoid" id="I1CSK7"/>
<dbReference type="AlphaFoldDB" id="I1CSK7"/>
<dbReference type="EMBL" id="CH476750">
    <property type="protein sequence ID" value="EIE91437.1"/>
    <property type="molecule type" value="Genomic_DNA"/>
</dbReference>
<dbReference type="VEuPathDB" id="FungiDB:RO3G_16148"/>
<name>I1CSK7_RHIO9</name>
<gene>
    <name evidence="1" type="ORF">RO3G_16148</name>
</gene>
<dbReference type="GeneID" id="93623113"/>
<keyword evidence="2" id="KW-1185">Reference proteome</keyword>
<accession>I1CSK7</accession>
<sequence>MNFWTCVQVESLNRDPDCVYCGGVDSEEHFVWSCPFKHEIWQTISSRFFVDPAKLTYSLIQLPPSCDVEVAPSLSVTYLDIIASVLLSLWQLHWKFIFEDHQFWPQEVVARATRQILEIHKENNSRLLQG</sequence>
<proteinExistence type="predicted"/>
<evidence type="ECO:0000313" key="1">
    <source>
        <dbReference type="EMBL" id="EIE91437.1"/>
    </source>
</evidence>
<reference evidence="1 2" key="1">
    <citation type="journal article" date="2009" name="PLoS Genet.">
        <title>Genomic analysis of the basal lineage fungus Rhizopus oryzae reveals a whole-genome duplication.</title>
        <authorList>
            <person name="Ma L.-J."/>
            <person name="Ibrahim A.S."/>
            <person name="Skory C."/>
            <person name="Grabherr M.G."/>
            <person name="Burger G."/>
            <person name="Butler M."/>
            <person name="Elias M."/>
            <person name="Idnurm A."/>
            <person name="Lang B.F."/>
            <person name="Sone T."/>
            <person name="Abe A."/>
            <person name="Calvo S.E."/>
            <person name="Corrochano L.M."/>
            <person name="Engels R."/>
            <person name="Fu J."/>
            <person name="Hansberg W."/>
            <person name="Kim J.-M."/>
            <person name="Kodira C.D."/>
            <person name="Koehrsen M.J."/>
            <person name="Liu B."/>
            <person name="Miranda-Saavedra D."/>
            <person name="O'Leary S."/>
            <person name="Ortiz-Castellanos L."/>
            <person name="Poulter R."/>
            <person name="Rodriguez-Romero J."/>
            <person name="Ruiz-Herrera J."/>
            <person name="Shen Y.-Q."/>
            <person name="Zeng Q."/>
            <person name="Galagan J."/>
            <person name="Birren B.W."/>
            <person name="Cuomo C.A."/>
            <person name="Wickes B.L."/>
        </authorList>
    </citation>
    <scope>NUCLEOTIDE SEQUENCE [LARGE SCALE GENOMIC DNA]</scope>
    <source>
        <strain evidence="2">RA 99-880 / ATCC MYA-4621 / FGSC 9543 / NRRL 43880</strain>
    </source>
</reference>
<dbReference type="OrthoDB" id="2232555at2759"/>
<dbReference type="RefSeq" id="XP_067526833.1">
    <property type="nucleotide sequence ID" value="XM_067670732.1"/>
</dbReference>
<dbReference type="OMA" id="HIFDHAP"/>
<organism evidence="1 2">
    <name type="scientific">Rhizopus delemar (strain RA 99-880 / ATCC MYA-4621 / FGSC 9543 / NRRL 43880)</name>
    <name type="common">Mucormycosis agent</name>
    <name type="synonym">Rhizopus arrhizus var. delemar</name>
    <dbReference type="NCBI Taxonomy" id="246409"/>
    <lineage>
        <taxon>Eukaryota</taxon>
        <taxon>Fungi</taxon>
        <taxon>Fungi incertae sedis</taxon>
        <taxon>Mucoromycota</taxon>
        <taxon>Mucoromycotina</taxon>
        <taxon>Mucoromycetes</taxon>
        <taxon>Mucorales</taxon>
        <taxon>Mucorineae</taxon>
        <taxon>Rhizopodaceae</taxon>
        <taxon>Rhizopus</taxon>
    </lineage>
</organism>